<comment type="caution">
    <text evidence="2">The sequence shown here is derived from an EMBL/GenBank/DDBJ whole genome shotgun (WGS) entry which is preliminary data.</text>
</comment>
<evidence type="ECO:0000313" key="2">
    <source>
        <dbReference type="EMBL" id="MDR7193458.1"/>
    </source>
</evidence>
<feature type="transmembrane region" description="Helical" evidence="1">
    <location>
        <begin position="150"/>
        <end position="173"/>
    </location>
</feature>
<keyword evidence="1" id="KW-0472">Membrane</keyword>
<feature type="transmembrane region" description="Helical" evidence="1">
    <location>
        <begin position="103"/>
        <end position="130"/>
    </location>
</feature>
<organism evidence="2 3">
    <name type="scientific">Luteimonas terrae</name>
    <dbReference type="NCBI Taxonomy" id="1530191"/>
    <lineage>
        <taxon>Bacteria</taxon>
        <taxon>Pseudomonadati</taxon>
        <taxon>Pseudomonadota</taxon>
        <taxon>Gammaproteobacteria</taxon>
        <taxon>Lysobacterales</taxon>
        <taxon>Lysobacteraceae</taxon>
        <taxon>Luteimonas</taxon>
    </lineage>
</organism>
<feature type="transmembrane region" description="Helical" evidence="1">
    <location>
        <begin position="194"/>
        <end position="215"/>
    </location>
</feature>
<keyword evidence="1" id="KW-1133">Transmembrane helix</keyword>
<evidence type="ECO:0000256" key="1">
    <source>
        <dbReference type="SAM" id="Phobius"/>
    </source>
</evidence>
<dbReference type="EMBL" id="JAVDWO010000008">
    <property type="protein sequence ID" value="MDR7193458.1"/>
    <property type="molecule type" value="Genomic_DNA"/>
</dbReference>
<evidence type="ECO:0000313" key="3">
    <source>
        <dbReference type="Proteomes" id="UP001256588"/>
    </source>
</evidence>
<accession>A0ABU1XXH2</accession>
<keyword evidence="1" id="KW-0812">Transmembrane</keyword>
<dbReference type="Proteomes" id="UP001256588">
    <property type="component" value="Unassembled WGS sequence"/>
</dbReference>
<feature type="transmembrane region" description="Helical" evidence="1">
    <location>
        <begin position="61"/>
        <end position="82"/>
    </location>
</feature>
<keyword evidence="3" id="KW-1185">Reference proteome</keyword>
<feature type="transmembrane region" description="Helical" evidence="1">
    <location>
        <begin position="37"/>
        <end position="55"/>
    </location>
</feature>
<gene>
    <name evidence="2" type="ORF">J2W68_002195</name>
</gene>
<sequence>MLYTPVSSAGSHHWPLRRLGDWLTDAWRLFRGAPIRLYALAVLPMLVEIVLQVGVPRAGVVLSKLVVPVFSAWAVLMAHGVITRQRADAAGALRALWRIRRSLPGLVLLSAAVFAFQWLVLLLLAGPAGAMALIAPDPANLTSLTRLDGAISIASGAIPAVALLFFAGSRIVLDGVPVFTAIGENLRLLRRNPAPLFGWMIANVGLLLGLAYQPWILPLLLPLGLVAYAAWRDVFGATAAAAGVMHD</sequence>
<name>A0ABU1XXH2_9GAMM</name>
<proteinExistence type="predicted"/>
<protein>
    <recommendedName>
        <fullName evidence="4">DUF2189 domain-containing protein</fullName>
    </recommendedName>
</protein>
<dbReference type="RefSeq" id="WP_310235693.1">
    <property type="nucleotide sequence ID" value="NZ_JAVDWO010000008.1"/>
</dbReference>
<reference evidence="2 3" key="1">
    <citation type="submission" date="2023-07" db="EMBL/GenBank/DDBJ databases">
        <title>Sorghum-associated microbial communities from plants grown in Nebraska, USA.</title>
        <authorList>
            <person name="Schachtman D."/>
        </authorList>
    </citation>
    <scope>NUCLEOTIDE SEQUENCE [LARGE SCALE GENOMIC DNA]</scope>
    <source>
        <strain evidence="2 3">4099</strain>
    </source>
</reference>
<evidence type="ECO:0008006" key="4">
    <source>
        <dbReference type="Google" id="ProtNLM"/>
    </source>
</evidence>